<evidence type="ECO:0000313" key="2">
    <source>
        <dbReference type="Proteomes" id="UP001319846"/>
    </source>
</evidence>
<name>A0ACC5VPM1_9GAMM</name>
<organism evidence="1 2">
    <name type="scientific">Vreelandella aquamarina</name>
    <dbReference type="NCBI Taxonomy" id="77097"/>
    <lineage>
        <taxon>Bacteria</taxon>
        <taxon>Pseudomonadati</taxon>
        <taxon>Pseudomonadota</taxon>
        <taxon>Gammaproteobacteria</taxon>
        <taxon>Oceanospirillales</taxon>
        <taxon>Halomonadaceae</taxon>
        <taxon>Vreelandella</taxon>
    </lineage>
</organism>
<gene>
    <name evidence="1" type="ORF">HW452_01425</name>
</gene>
<comment type="caution">
    <text evidence="1">The sequence shown here is derived from an EMBL/GenBank/DDBJ whole genome shotgun (WGS) entry which is preliminary data.</text>
</comment>
<keyword evidence="2" id="KW-1185">Reference proteome</keyword>
<protein>
    <submittedName>
        <fullName evidence="1">AAA family ATPase</fullName>
    </submittedName>
</protein>
<accession>A0ACC5VPM1</accession>
<dbReference type="EMBL" id="JABYQT010000001">
    <property type="protein sequence ID" value="MBZ5486185.1"/>
    <property type="molecule type" value="Genomic_DNA"/>
</dbReference>
<evidence type="ECO:0000313" key="1">
    <source>
        <dbReference type="EMBL" id="MBZ5486185.1"/>
    </source>
</evidence>
<sequence>MKIAPVISFINMKGGVGKTTLCVGIGEFLSNYLNKKVLVIDIDPQFNATQSLLNKYEKVDEYLNSWQREKKTIRRIFETPASILESAKPVPEVDVITELSDKLHIILGDINIIFDNSQEAVRILKLKKFINENNIPNKYDYILIDSPPTISLFTDAALIASDYYLVPVKIDHYSVLGATSLLRVVNNLKYNHSSDIAHLGFIYTNTDEQLTAKTGRIKEQFESTVPFNQLYFFESKLTRVRDLTVGVQGNIPSSYQKSRSDIEKICEEFMAKVEELSGGEDE</sequence>
<reference evidence="1" key="1">
    <citation type="submission" date="2020-06" db="EMBL/GenBank/DDBJ databases">
        <title>Whole Genome Sequence of Halomonas aquamarina MB598.</title>
        <authorList>
            <person name="Pervaiz M."/>
            <person name="Fariq A."/>
            <person name="Yasmin A."/>
            <person name="Welch M."/>
        </authorList>
    </citation>
    <scope>NUCLEOTIDE SEQUENCE</scope>
    <source>
        <strain evidence="1">MB598</strain>
    </source>
</reference>
<dbReference type="Proteomes" id="UP001319846">
    <property type="component" value="Unassembled WGS sequence"/>
</dbReference>
<proteinExistence type="predicted"/>